<dbReference type="GO" id="GO:0032259">
    <property type="term" value="P:methylation"/>
    <property type="evidence" value="ECO:0007669"/>
    <property type="project" value="UniProtKB-KW"/>
</dbReference>
<dbReference type="Gene3D" id="3.40.50.150">
    <property type="entry name" value="Vaccinia Virus protein VP39"/>
    <property type="match status" value="1"/>
</dbReference>
<organism evidence="1 2">
    <name type="scientific">Mesobacillus maritimus</name>
    <dbReference type="NCBI Taxonomy" id="1643336"/>
    <lineage>
        <taxon>Bacteria</taxon>
        <taxon>Bacillati</taxon>
        <taxon>Bacillota</taxon>
        <taxon>Bacilli</taxon>
        <taxon>Bacillales</taxon>
        <taxon>Bacillaceae</taxon>
        <taxon>Mesobacillus</taxon>
    </lineage>
</organism>
<protein>
    <submittedName>
        <fullName evidence="1">Class I SAM-dependent methyltransferase</fullName>
    </submittedName>
</protein>
<dbReference type="GO" id="GO:0008168">
    <property type="term" value="F:methyltransferase activity"/>
    <property type="evidence" value="ECO:0007669"/>
    <property type="project" value="UniProtKB-KW"/>
</dbReference>
<dbReference type="PANTHER" id="PTHR36112">
    <property type="entry name" value="RIBOSOMAL RNA SMALL SUBUNIT METHYLTRANSFERASE J"/>
    <property type="match status" value="1"/>
</dbReference>
<dbReference type="EMBL" id="JACWFH010000008">
    <property type="protein sequence ID" value="MBY0096632.1"/>
    <property type="molecule type" value="Genomic_DNA"/>
</dbReference>
<evidence type="ECO:0000313" key="1">
    <source>
        <dbReference type="EMBL" id="MBY0096632.1"/>
    </source>
</evidence>
<gene>
    <name evidence="1" type="ORF">H0185_07410</name>
</gene>
<evidence type="ECO:0000313" key="2">
    <source>
        <dbReference type="Proteomes" id="UP000769780"/>
    </source>
</evidence>
<dbReference type="InterPro" id="IPR029063">
    <property type="entry name" value="SAM-dependent_MTases_sf"/>
</dbReference>
<accession>A0ABS7K2Z7</accession>
<dbReference type="RefSeq" id="WP_221872651.1">
    <property type="nucleotide sequence ID" value="NZ_JACWFH010000008.1"/>
</dbReference>
<comment type="caution">
    <text evidence="1">The sequence shown here is derived from an EMBL/GenBank/DDBJ whole genome shotgun (WGS) entry which is preliminary data.</text>
</comment>
<dbReference type="PANTHER" id="PTHR36112:SF1">
    <property type="entry name" value="RIBOSOMAL RNA SMALL SUBUNIT METHYLTRANSFERASE J"/>
    <property type="match status" value="1"/>
</dbReference>
<keyword evidence="2" id="KW-1185">Reference proteome</keyword>
<proteinExistence type="predicted"/>
<dbReference type="InterPro" id="IPR007536">
    <property type="entry name" value="16SrRNA_methylTrfase_J"/>
</dbReference>
<reference evidence="1 2" key="1">
    <citation type="submission" date="2020-07" db="EMBL/GenBank/DDBJ databases">
        <title>Fungal Genomes of the International Space Station.</title>
        <authorList>
            <person name="Seuylemezian A."/>
            <person name="Singh N.K."/>
            <person name="Wood J."/>
            <person name="Venkateswaran K."/>
        </authorList>
    </citation>
    <scope>NUCLEOTIDE SEQUENCE [LARGE SCALE GENOMIC DNA]</scope>
    <source>
        <strain evidence="1 2">PL-B2</strain>
    </source>
</reference>
<dbReference type="Pfam" id="PF04445">
    <property type="entry name" value="SAM_MT"/>
    <property type="match status" value="1"/>
</dbReference>
<dbReference type="Proteomes" id="UP000769780">
    <property type="component" value="Unassembled WGS sequence"/>
</dbReference>
<keyword evidence="1" id="KW-0808">Transferase</keyword>
<dbReference type="SUPFAM" id="SSF53335">
    <property type="entry name" value="S-adenosyl-L-methionine-dependent methyltransferases"/>
    <property type="match status" value="1"/>
</dbReference>
<name>A0ABS7K2Z7_9BACI</name>
<sequence length="260" mass="29594">MIVTTAGRTTEEMVEQAKQTALALESRYVTRRKRSVLSVMEAEQEDCIVVGKDRLELYPLGEEVPFFFHPNSSMFRIKRLLKGEKDPFIEAAQLKTGMSILDCTLGLASDSIVASFAVGETGNVVGIEGNPYLAYIVNKGLKQWNSGIDVMNEAMRRITIQQNESLEVLRKLNDNSFDCVYFDPMFEETILESDGIRGLTKFARAEGLSIEMMQQAHRVARKRIILKDHFRSLRFAQFDFTVHRRKSAKFHFGVIEKNGK</sequence>
<keyword evidence="1" id="KW-0489">Methyltransferase</keyword>